<protein>
    <submittedName>
        <fullName evidence="1">DNA-directed RNA polymerases IV and V subunit 4</fullName>
    </submittedName>
</protein>
<dbReference type="Proteomes" id="UP000829398">
    <property type="component" value="Chromosome 2"/>
</dbReference>
<organism evidence="1 2">
    <name type="scientific">Citrus sinensis</name>
    <name type="common">Sweet orange</name>
    <name type="synonym">Citrus aurantium var. sinensis</name>
    <dbReference type="NCBI Taxonomy" id="2711"/>
    <lineage>
        <taxon>Eukaryota</taxon>
        <taxon>Viridiplantae</taxon>
        <taxon>Streptophyta</taxon>
        <taxon>Embryophyta</taxon>
        <taxon>Tracheophyta</taxon>
        <taxon>Spermatophyta</taxon>
        <taxon>Magnoliopsida</taxon>
        <taxon>eudicotyledons</taxon>
        <taxon>Gunneridae</taxon>
        <taxon>Pentapetalae</taxon>
        <taxon>rosids</taxon>
        <taxon>malvids</taxon>
        <taxon>Sapindales</taxon>
        <taxon>Rutaceae</taxon>
        <taxon>Aurantioideae</taxon>
        <taxon>Citrus</taxon>
    </lineage>
</organism>
<proteinExistence type="predicted"/>
<reference evidence="2" key="1">
    <citation type="journal article" date="2023" name="Hortic. Res.">
        <title>A chromosome-level phased genome enabling allele-level studies in sweet orange: a case study on citrus Huanglongbing tolerance.</title>
        <authorList>
            <person name="Wu B."/>
            <person name="Yu Q."/>
            <person name="Deng Z."/>
            <person name="Duan Y."/>
            <person name="Luo F."/>
            <person name="Gmitter F. Jr."/>
        </authorList>
    </citation>
    <scope>NUCLEOTIDE SEQUENCE [LARGE SCALE GENOMIC DNA]</scope>
    <source>
        <strain evidence="2">cv. Valencia</strain>
    </source>
</reference>
<accession>A0ACB8NKF2</accession>
<dbReference type="EMBL" id="CM039171">
    <property type="protein sequence ID" value="KAH9798357.1"/>
    <property type="molecule type" value="Genomic_DNA"/>
</dbReference>
<name>A0ACB8NKF2_CITSI</name>
<keyword evidence="2" id="KW-1185">Reference proteome</keyword>
<comment type="caution">
    <text evidence="1">The sequence shown here is derived from an EMBL/GenBank/DDBJ whole genome shotgun (WGS) entry which is preliminary data.</text>
</comment>
<keyword evidence="1" id="KW-0240">DNA-directed RNA polymerase</keyword>
<evidence type="ECO:0000313" key="2">
    <source>
        <dbReference type="Proteomes" id="UP000829398"/>
    </source>
</evidence>
<sequence length="267" mass="28575">MEKGGGGKGGGVGGGGKTSLKSIPASLGGKDDNSAKSKRGRKVQFNTEGLSEGKFTFSSKSDGKFETTYGKGGLTKGGKGDKVANGAKVSVVKEALPLELRVEQAQFCVDIIIDDIAELPKNAKCLMDCEAAHILEGIQEQMALLSADPTIKIPVSFDKGLLSLSEHGVTDGEICVIANICPETVEEAYAIVPSLKDTLLFGTWKMRRTSFSLPERALAKWMGHCSKSNVLMLSTGLPFHSRLVMSSMAFMDYEILLIKELINVYCC</sequence>
<gene>
    <name evidence="1" type="ORF">KPL71_006180</name>
</gene>
<keyword evidence="1" id="KW-0804">Transcription</keyword>
<evidence type="ECO:0000313" key="1">
    <source>
        <dbReference type="EMBL" id="KAH9798357.1"/>
    </source>
</evidence>